<feature type="compositionally biased region" description="Basic residues" evidence="1">
    <location>
        <begin position="1"/>
        <end position="10"/>
    </location>
</feature>
<evidence type="ECO:0000313" key="3">
    <source>
        <dbReference type="RefSeq" id="XP_026276569.2"/>
    </source>
</evidence>
<evidence type="ECO:0000313" key="2">
    <source>
        <dbReference type="Proteomes" id="UP000504606"/>
    </source>
</evidence>
<gene>
    <name evidence="3" type="primary">LOC113205247</name>
</gene>
<dbReference type="GeneID" id="113205247"/>
<feature type="region of interest" description="Disordered" evidence="1">
    <location>
        <begin position="139"/>
        <end position="207"/>
    </location>
</feature>
<protein>
    <submittedName>
        <fullName evidence="3">Uncharacterized protein LOC113205247</fullName>
    </submittedName>
</protein>
<dbReference type="RefSeq" id="XP_026276569.2">
    <property type="nucleotide sequence ID" value="XM_026420784.2"/>
</dbReference>
<sequence>MQGPRVRRRPSSTSLKKDDRRVVRQGDGSFRSREALAARNARSRKAAGLPPREEASPDLTAPVNELPPEPKPKKRKSGQRRRKARKGVRKTTARPTPSPATDDFVGQPLFPEVPAEVWGRGAGATAPLEAPAFPKVLLPSPPSLVTEPPLPPNTEAPQTAAKYPDFPSTTGNPKRDEAKAASLRPEVRVTRQEDEAEASMEALQTATDEVRIARQGGRRLNVDVQRPSVDFQQVDVNPDGSYRFAYNTNDEGQHFRIEQANSDNLVAGR</sequence>
<organism evidence="2 3">
    <name type="scientific">Frankliniella occidentalis</name>
    <name type="common">Western flower thrips</name>
    <name type="synonym">Euthrips occidentalis</name>
    <dbReference type="NCBI Taxonomy" id="133901"/>
    <lineage>
        <taxon>Eukaryota</taxon>
        <taxon>Metazoa</taxon>
        <taxon>Ecdysozoa</taxon>
        <taxon>Arthropoda</taxon>
        <taxon>Hexapoda</taxon>
        <taxon>Insecta</taxon>
        <taxon>Pterygota</taxon>
        <taxon>Neoptera</taxon>
        <taxon>Paraneoptera</taxon>
        <taxon>Thysanoptera</taxon>
        <taxon>Terebrantia</taxon>
        <taxon>Thripoidea</taxon>
        <taxon>Thripidae</taxon>
        <taxon>Frankliniella</taxon>
    </lineage>
</organism>
<dbReference type="KEGG" id="foc:113205247"/>
<accession>A0A6J1S5T2</accession>
<feature type="compositionally biased region" description="Basic residues" evidence="1">
    <location>
        <begin position="72"/>
        <end position="92"/>
    </location>
</feature>
<feature type="compositionally biased region" description="Basic and acidic residues" evidence="1">
    <location>
        <begin position="15"/>
        <end position="36"/>
    </location>
</feature>
<feature type="region of interest" description="Disordered" evidence="1">
    <location>
        <begin position="1"/>
        <end position="108"/>
    </location>
</feature>
<feature type="compositionally biased region" description="Basic and acidic residues" evidence="1">
    <location>
        <begin position="173"/>
        <end position="193"/>
    </location>
</feature>
<dbReference type="AlphaFoldDB" id="A0A6J1S5T2"/>
<reference evidence="3" key="1">
    <citation type="submission" date="2025-08" db="UniProtKB">
        <authorList>
            <consortium name="RefSeq"/>
        </authorList>
    </citation>
    <scope>IDENTIFICATION</scope>
    <source>
        <tissue evidence="3">Whole organism</tissue>
    </source>
</reference>
<evidence type="ECO:0000256" key="1">
    <source>
        <dbReference type="SAM" id="MobiDB-lite"/>
    </source>
</evidence>
<proteinExistence type="predicted"/>
<name>A0A6J1S5T2_FRAOC</name>
<keyword evidence="2" id="KW-1185">Reference proteome</keyword>
<dbReference type="Proteomes" id="UP000504606">
    <property type="component" value="Unplaced"/>
</dbReference>